<keyword evidence="6" id="KW-0902">Two-component regulatory system</keyword>
<dbReference type="SMART" id="SM00387">
    <property type="entry name" value="HATPase_c"/>
    <property type="match status" value="1"/>
</dbReference>
<evidence type="ECO:0000256" key="6">
    <source>
        <dbReference type="ARBA" id="ARBA00023012"/>
    </source>
</evidence>
<evidence type="ECO:0000259" key="8">
    <source>
        <dbReference type="PROSITE" id="PS50109"/>
    </source>
</evidence>
<keyword evidence="7" id="KW-0472">Membrane</keyword>
<evidence type="ECO:0000313" key="10">
    <source>
        <dbReference type="Proteomes" id="UP000321926"/>
    </source>
</evidence>
<name>A0A5C8KAS2_9BACT</name>
<dbReference type="Pfam" id="PF07730">
    <property type="entry name" value="HisKA_3"/>
    <property type="match status" value="1"/>
</dbReference>
<dbReference type="Pfam" id="PF13675">
    <property type="entry name" value="PilJ"/>
    <property type="match status" value="1"/>
</dbReference>
<evidence type="ECO:0000313" key="9">
    <source>
        <dbReference type="EMBL" id="TXK52176.1"/>
    </source>
</evidence>
<evidence type="ECO:0000256" key="1">
    <source>
        <dbReference type="ARBA" id="ARBA00004141"/>
    </source>
</evidence>
<reference evidence="9 10" key="1">
    <citation type="submission" date="2019-08" db="EMBL/GenBank/DDBJ databases">
        <authorList>
            <person name="Shi S."/>
        </authorList>
    </citation>
    <scope>NUCLEOTIDE SEQUENCE [LARGE SCALE GENOMIC DNA]</scope>
    <source>
        <strain evidence="9 10">GY10130</strain>
    </source>
</reference>
<gene>
    <name evidence="9" type="ORF">FVR03_01785</name>
</gene>
<organism evidence="9 10">
    <name type="scientific">Pontibacter qinzhouensis</name>
    <dbReference type="NCBI Taxonomy" id="2603253"/>
    <lineage>
        <taxon>Bacteria</taxon>
        <taxon>Pseudomonadati</taxon>
        <taxon>Bacteroidota</taxon>
        <taxon>Cytophagia</taxon>
        <taxon>Cytophagales</taxon>
        <taxon>Hymenobacteraceae</taxon>
        <taxon>Pontibacter</taxon>
    </lineage>
</organism>
<dbReference type="GO" id="GO:0000155">
    <property type="term" value="F:phosphorelay sensor kinase activity"/>
    <property type="evidence" value="ECO:0007669"/>
    <property type="project" value="InterPro"/>
</dbReference>
<dbReference type="PROSITE" id="PS50109">
    <property type="entry name" value="HIS_KIN"/>
    <property type="match status" value="1"/>
</dbReference>
<dbReference type="InterPro" id="IPR050482">
    <property type="entry name" value="Sensor_HK_TwoCompSys"/>
</dbReference>
<dbReference type="RefSeq" id="WP_147920046.1">
    <property type="nucleotide sequence ID" value="NZ_VRTY01000004.1"/>
</dbReference>
<keyword evidence="5" id="KW-1133">Transmembrane helix</keyword>
<keyword evidence="4" id="KW-0418">Kinase</keyword>
<dbReference type="InterPro" id="IPR005467">
    <property type="entry name" value="His_kinase_dom"/>
</dbReference>
<dbReference type="GO" id="GO:0046983">
    <property type="term" value="F:protein dimerization activity"/>
    <property type="evidence" value="ECO:0007669"/>
    <property type="project" value="InterPro"/>
</dbReference>
<dbReference type="InterPro" id="IPR029095">
    <property type="entry name" value="NarX-like_N"/>
</dbReference>
<feature type="domain" description="Histidine kinase" evidence="8">
    <location>
        <begin position="395"/>
        <end position="489"/>
    </location>
</feature>
<dbReference type="Pfam" id="PF02518">
    <property type="entry name" value="HATPase_c"/>
    <property type="match status" value="1"/>
</dbReference>
<comment type="subcellular location">
    <subcellularLocation>
        <location evidence="1">Membrane</location>
        <topology evidence="1">Multi-pass membrane protein</topology>
    </subcellularLocation>
</comment>
<dbReference type="InterPro" id="IPR011712">
    <property type="entry name" value="Sig_transdc_His_kin_sub3_dim/P"/>
</dbReference>
<evidence type="ECO:0000256" key="4">
    <source>
        <dbReference type="ARBA" id="ARBA00022777"/>
    </source>
</evidence>
<accession>A0A5C8KAS2</accession>
<dbReference type="AlphaFoldDB" id="A0A5C8KAS2"/>
<dbReference type="CDD" id="cd16917">
    <property type="entry name" value="HATPase_UhpB-NarQ-NarX-like"/>
    <property type="match status" value="1"/>
</dbReference>
<evidence type="ECO:0000256" key="2">
    <source>
        <dbReference type="ARBA" id="ARBA00022679"/>
    </source>
</evidence>
<dbReference type="InterPro" id="IPR003594">
    <property type="entry name" value="HATPase_dom"/>
</dbReference>
<dbReference type="InterPro" id="IPR036890">
    <property type="entry name" value="HATPase_C_sf"/>
</dbReference>
<dbReference type="Gene3D" id="1.20.5.1930">
    <property type="match status" value="1"/>
</dbReference>
<evidence type="ECO:0000256" key="3">
    <source>
        <dbReference type="ARBA" id="ARBA00022692"/>
    </source>
</evidence>
<dbReference type="Proteomes" id="UP000321926">
    <property type="component" value="Unassembled WGS sequence"/>
</dbReference>
<dbReference type="GO" id="GO:0016020">
    <property type="term" value="C:membrane"/>
    <property type="evidence" value="ECO:0007669"/>
    <property type="project" value="UniProtKB-SubCell"/>
</dbReference>
<dbReference type="Gene3D" id="3.30.565.10">
    <property type="entry name" value="Histidine kinase-like ATPase, C-terminal domain"/>
    <property type="match status" value="1"/>
</dbReference>
<evidence type="ECO:0000256" key="5">
    <source>
        <dbReference type="ARBA" id="ARBA00022989"/>
    </source>
</evidence>
<keyword evidence="10" id="KW-1185">Reference proteome</keyword>
<keyword evidence="2" id="KW-0808">Transferase</keyword>
<dbReference type="PANTHER" id="PTHR24421">
    <property type="entry name" value="NITRATE/NITRITE SENSOR PROTEIN NARX-RELATED"/>
    <property type="match status" value="1"/>
</dbReference>
<sequence length="490" mass="54389">MTYRSKNADPNIARKITRLYLLALTAVALLSVGGQVLVQRSLQSQLSDSKVINIAGRQRMLSQKICKTVLLLGNHPDSLNISTYLADLDDALELWSKSHQGLKNGYLDYVATPVTNSDTIAEMFAQIDPYFRAILFNTIQIRDSYKAGTPLASAANISSVNTILANERAYLQGMNQIVFQYDAEANLRVHDSQQMEMILLFCTLGVLLLEGLFIFRPAVNQIQHTIGLLIQSEQRTQRVNEELVHVNKSLEETKEALVEATSQKYQQEMSEQKLRSAYLVEGQEEERKRVARDIHDGLGQMLTALKFGIEKIGDSVTDTPTAQQNLADLRNLVSQTIAEARTISFNLMPAVLSDFGISSALKLLTAQVAANAGIHVAFKTNWNGERLEKNIEIGLYRVCQEALHNAVKYAGAKEVAVELLGKKKYIQLKIADKGRGFDYNKLVVQPHQAGPAHGISNMKARVDMMNGQINITARPGKGTQIQVKIPLNDN</sequence>
<evidence type="ECO:0000256" key="7">
    <source>
        <dbReference type="ARBA" id="ARBA00023136"/>
    </source>
</evidence>
<dbReference type="EMBL" id="VRTY01000004">
    <property type="protein sequence ID" value="TXK52176.1"/>
    <property type="molecule type" value="Genomic_DNA"/>
</dbReference>
<protein>
    <recommendedName>
        <fullName evidence="8">Histidine kinase domain-containing protein</fullName>
    </recommendedName>
</protein>
<comment type="caution">
    <text evidence="9">The sequence shown here is derived from an EMBL/GenBank/DDBJ whole genome shotgun (WGS) entry which is preliminary data.</text>
</comment>
<dbReference type="SUPFAM" id="SSF55874">
    <property type="entry name" value="ATPase domain of HSP90 chaperone/DNA topoisomerase II/histidine kinase"/>
    <property type="match status" value="1"/>
</dbReference>
<dbReference type="OrthoDB" id="5401121at2"/>
<keyword evidence="3" id="KW-0812">Transmembrane</keyword>
<proteinExistence type="predicted"/>